<sequence>MIIFSIWRELPISSLPVSEKSVTAAEKIKCQIKKDKRVK</sequence>
<organism evidence="1">
    <name type="scientific">Yersinia enterocolitica W22703</name>
    <dbReference type="NCBI Taxonomy" id="913028"/>
    <lineage>
        <taxon>Bacteria</taxon>
        <taxon>Pseudomonadati</taxon>
        <taxon>Pseudomonadota</taxon>
        <taxon>Gammaproteobacteria</taxon>
        <taxon>Enterobacterales</taxon>
        <taxon>Yersiniaceae</taxon>
        <taxon>Yersinia</taxon>
    </lineage>
</organism>
<dbReference type="AlphaFoldDB" id="F4N5V2"/>
<proteinExistence type="predicted"/>
<dbReference type="EMBL" id="FR718728">
    <property type="protein sequence ID" value="CBX73460.1"/>
    <property type="molecule type" value="Genomic_DNA"/>
</dbReference>
<reference evidence="1" key="1">
    <citation type="journal article" date="2011" name="BMC Genomics">
        <title>Shotgun sequencing of Yersinia enterocolitica strain W22703 (biotype 2, serotype O:9): genomic evidence for oscillation between invertebrates and mammals.</title>
        <authorList>
            <person name="Fuchs T.M."/>
            <person name="Brandt K."/>
            <person name="Starke M."/>
            <person name="Rattei T."/>
        </authorList>
    </citation>
    <scope>NUCLEOTIDE SEQUENCE</scope>
</reference>
<evidence type="ECO:0000313" key="1">
    <source>
        <dbReference type="EMBL" id="CBX73460.1"/>
    </source>
</evidence>
<accession>F4N5V2</accession>
<gene>
    <name evidence="1" type="ORF">YEW_ES20550</name>
</gene>
<protein>
    <submittedName>
        <fullName evidence="1">Uncharacterized protein</fullName>
    </submittedName>
</protein>
<name>F4N5V2_YEREN</name>